<keyword evidence="3 5" id="KW-1133">Transmembrane helix</keyword>
<evidence type="ECO:0000313" key="7">
    <source>
        <dbReference type="EMBL" id="BCY26216.1"/>
    </source>
</evidence>
<sequence>MDRMTACFRRYLTLAARNRRDFALSFVQPLVYIVLFGPLFVASVNMAQHLTQGRSYALYVSGLCLQIAMTIGAFSGLSIILEYRLGILERIWSTPSLAAQRSGGESAATWCS</sequence>
<dbReference type="EMBL" id="AP024747">
    <property type="protein sequence ID" value="BCY26216.1"/>
    <property type="molecule type" value="Genomic_DNA"/>
</dbReference>
<dbReference type="Proteomes" id="UP000825072">
    <property type="component" value="Chromosome 1"/>
</dbReference>
<accession>A0AAD1KRU2</accession>
<evidence type="ECO:0000256" key="5">
    <source>
        <dbReference type="SAM" id="Phobius"/>
    </source>
</evidence>
<reference evidence="7" key="1">
    <citation type="submission" date="2021-06" db="EMBL/GenBank/DDBJ databases">
        <title>Genome sequence of Cutibacterium modestum strain KB17-24694.</title>
        <authorList>
            <person name="Dekio I."/>
            <person name="Asahina A."/>
            <person name="Nishida M."/>
        </authorList>
    </citation>
    <scope>NUCLEOTIDE SEQUENCE</scope>
    <source>
        <strain evidence="7">KB17-24694</strain>
    </source>
</reference>
<dbReference type="AlphaFoldDB" id="A0AAD1KRU2"/>
<comment type="subcellular location">
    <subcellularLocation>
        <location evidence="1">Membrane</location>
        <topology evidence="1">Multi-pass membrane protein</topology>
    </subcellularLocation>
</comment>
<evidence type="ECO:0000313" key="8">
    <source>
        <dbReference type="Proteomes" id="UP000825072"/>
    </source>
</evidence>
<keyword evidence="2 5" id="KW-0812">Transmembrane</keyword>
<gene>
    <name evidence="7" type="ORF">KB1_22060</name>
</gene>
<feature type="transmembrane region" description="Helical" evidence="5">
    <location>
        <begin position="56"/>
        <end position="81"/>
    </location>
</feature>
<dbReference type="InterPro" id="IPR013525">
    <property type="entry name" value="ABC2_TM"/>
</dbReference>
<evidence type="ECO:0000256" key="2">
    <source>
        <dbReference type="ARBA" id="ARBA00022692"/>
    </source>
</evidence>
<evidence type="ECO:0000256" key="1">
    <source>
        <dbReference type="ARBA" id="ARBA00004141"/>
    </source>
</evidence>
<evidence type="ECO:0000256" key="4">
    <source>
        <dbReference type="ARBA" id="ARBA00023136"/>
    </source>
</evidence>
<evidence type="ECO:0000256" key="3">
    <source>
        <dbReference type="ARBA" id="ARBA00022989"/>
    </source>
</evidence>
<name>A0AAD1KRU2_9ACTN</name>
<feature type="transmembrane region" description="Helical" evidence="5">
    <location>
        <begin position="21"/>
        <end position="44"/>
    </location>
</feature>
<dbReference type="Pfam" id="PF01061">
    <property type="entry name" value="ABC2_membrane"/>
    <property type="match status" value="1"/>
</dbReference>
<dbReference type="RefSeq" id="WP_002528083.1">
    <property type="nucleotide sequence ID" value="NZ_AP024747.1"/>
</dbReference>
<dbReference type="GO" id="GO:0140359">
    <property type="term" value="F:ABC-type transporter activity"/>
    <property type="evidence" value="ECO:0007669"/>
    <property type="project" value="InterPro"/>
</dbReference>
<dbReference type="GeneID" id="92882107"/>
<proteinExistence type="predicted"/>
<evidence type="ECO:0000259" key="6">
    <source>
        <dbReference type="Pfam" id="PF01061"/>
    </source>
</evidence>
<keyword evidence="4 5" id="KW-0472">Membrane</keyword>
<dbReference type="GO" id="GO:0016020">
    <property type="term" value="C:membrane"/>
    <property type="evidence" value="ECO:0007669"/>
    <property type="project" value="UniProtKB-SubCell"/>
</dbReference>
<protein>
    <recommendedName>
        <fullName evidence="6">ABC-2 type transporter transmembrane domain-containing protein</fullName>
    </recommendedName>
</protein>
<feature type="domain" description="ABC-2 type transporter transmembrane" evidence="6">
    <location>
        <begin position="5"/>
        <end position="95"/>
    </location>
</feature>
<organism evidence="7 8">
    <name type="scientific">Cutibacterium modestum</name>
    <dbReference type="NCBI Taxonomy" id="2559073"/>
    <lineage>
        <taxon>Bacteria</taxon>
        <taxon>Bacillati</taxon>
        <taxon>Actinomycetota</taxon>
        <taxon>Actinomycetes</taxon>
        <taxon>Propionibacteriales</taxon>
        <taxon>Propionibacteriaceae</taxon>
        <taxon>Cutibacterium</taxon>
    </lineage>
</organism>